<dbReference type="SMART" id="SM00256">
    <property type="entry name" value="FBOX"/>
    <property type="match status" value="1"/>
</dbReference>
<keyword evidence="4" id="KW-1185">Reference proteome</keyword>
<feature type="domain" description="F-box" evidence="2">
    <location>
        <begin position="149"/>
        <end position="190"/>
    </location>
</feature>
<protein>
    <recommendedName>
        <fullName evidence="2">F-box domain-containing protein</fullName>
    </recommendedName>
</protein>
<dbReference type="Pfam" id="PF12937">
    <property type="entry name" value="F-box-like"/>
    <property type="match status" value="1"/>
</dbReference>
<proteinExistence type="predicted"/>
<feature type="compositionally biased region" description="Polar residues" evidence="1">
    <location>
        <begin position="13"/>
        <end position="23"/>
    </location>
</feature>
<feature type="compositionally biased region" description="Polar residues" evidence="1">
    <location>
        <begin position="77"/>
        <end position="108"/>
    </location>
</feature>
<feature type="region of interest" description="Disordered" evidence="1">
    <location>
        <begin position="1"/>
        <end position="126"/>
    </location>
</feature>
<reference evidence="3" key="1">
    <citation type="submission" date="2016-03" db="EMBL/GenBank/DDBJ databases">
        <title>Mechanisms controlling the formation of the plant cell surface in tip-growing cells are functionally conserved among land plants.</title>
        <authorList>
            <person name="Honkanen S."/>
            <person name="Jones V.A."/>
            <person name="Morieri G."/>
            <person name="Champion C."/>
            <person name="Hetherington A.J."/>
            <person name="Kelly S."/>
            <person name="Saint-Marcoux D."/>
            <person name="Proust H."/>
            <person name="Prescott H."/>
            <person name="Dolan L."/>
        </authorList>
    </citation>
    <scope>NUCLEOTIDE SEQUENCE [LARGE SCALE GENOMIC DNA]</scope>
    <source>
        <tissue evidence="3">Whole gametophyte</tissue>
    </source>
</reference>
<accession>A0A176VK94</accession>
<sequence>MPQLRSGAERTRSTPASPGSESASLDLGPLQQALMAPRTPLVVQQNRRGLRSPTPRQQLNGKQIIRPLSALPRTPRRSPNSEGSRVVSTSKRPSTAEGSRGTPSSTTSDGKKRGNSSLPRSRAVDLGRRGSVNATRLIEFETIPSVTRLPPDLLCLCFTSIESLYYLVNCASVCRAWREALLSDTVWNPVYMRWWHLMESDGSSNGEGLDVIKSPVSPKDPPKGYDTWRDAFIGNFQKGKQKLLAQEKAQAVERGYLHPRRVTDRNGKRVFDCVQGEAMRKLTAYLGLRFQVCLNRGNPVKLQGKGKVEMFDSACILRYPATGIGSLDLAALKFIEVTTTSDKLLRGCPVLELVSIRCEDVAGKIKRACRSPGPVRLLQQRISSGVSLIVGTLAEESTQVDGFSGQEQVLLLVINVHLSDLLWKLMQLGEGPSSRSARRIVGDELDPHYGLHSWHVSVQFHTFGRNIWTRHFKQVFWSPRESIPGEKAVFLLLSQHEVFPGVLKLPWKSEAFSGTLGGVYMLDFTLWDDGGEIAWQYSAAVRIDPAPLAVVEYGLEFDGERVHTLVTDDERGVSLCSNMCIPLSITQWGTTADTVVAITNLQLTLTSKFLQSWCGVANI</sequence>
<dbReference type="InterPro" id="IPR036047">
    <property type="entry name" value="F-box-like_dom_sf"/>
</dbReference>
<dbReference type="EMBL" id="LVLJ01003580">
    <property type="protein sequence ID" value="OAE20823.1"/>
    <property type="molecule type" value="Genomic_DNA"/>
</dbReference>
<evidence type="ECO:0000313" key="3">
    <source>
        <dbReference type="EMBL" id="OAE20823.1"/>
    </source>
</evidence>
<dbReference type="Proteomes" id="UP000077202">
    <property type="component" value="Unassembled WGS sequence"/>
</dbReference>
<dbReference type="SUPFAM" id="SSF81383">
    <property type="entry name" value="F-box domain"/>
    <property type="match status" value="1"/>
</dbReference>
<comment type="caution">
    <text evidence="3">The sequence shown here is derived from an EMBL/GenBank/DDBJ whole genome shotgun (WGS) entry which is preliminary data.</text>
</comment>
<organism evidence="3 4">
    <name type="scientific">Marchantia polymorpha subsp. ruderalis</name>
    <dbReference type="NCBI Taxonomy" id="1480154"/>
    <lineage>
        <taxon>Eukaryota</taxon>
        <taxon>Viridiplantae</taxon>
        <taxon>Streptophyta</taxon>
        <taxon>Embryophyta</taxon>
        <taxon>Marchantiophyta</taxon>
        <taxon>Marchantiopsida</taxon>
        <taxon>Marchantiidae</taxon>
        <taxon>Marchantiales</taxon>
        <taxon>Marchantiaceae</taxon>
        <taxon>Marchantia</taxon>
    </lineage>
</organism>
<dbReference type="GO" id="GO:0019005">
    <property type="term" value="C:SCF ubiquitin ligase complex"/>
    <property type="evidence" value="ECO:0007669"/>
    <property type="project" value="TreeGrafter"/>
</dbReference>
<dbReference type="PANTHER" id="PTHR46731:SF1">
    <property type="entry name" value="F-BOX ONLY PROTEIN 15"/>
    <property type="match status" value="1"/>
</dbReference>
<evidence type="ECO:0000259" key="2">
    <source>
        <dbReference type="SMART" id="SM00256"/>
    </source>
</evidence>
<dbReference type="AlphaFoldDB" id="A0A176VK94"/>
<evidence type="ECO:0000256" key="1">
    <source>
        <dbReference type="SAM" id="MobiDB-lite"/>
    </source>
</evidence>
<dbReference type="PANTHER" id="PTHR46731">
    <property type="entry name" value="F-BOX ONLY PROTEIN 15"/>
    <property type="match status" value="1"/>
</dbReference>
<dbReference type="InterPro" id="IPR001810">
    <property type="entry name" value="F-box_dom"/>
</dbReference>
<dbReference type="Gene3D" id="1.20.1280.50">
    <property type="match status" value="1"/>
</dbReference>
<evidence type="ECO:0000313" key="4">
    <source>
        <dbReference type="Proteomes" id="UP000077202"/>
    </source>
</evidence>
<gene>
    <name evidence="3" type="ORF">AXG93_2964s1000</name>
</gene>
<name>A0A176VK94_MARPO</name>